<dbReference type="KEGG" id="chrb:DK843_22575"/>
<dbReference type="PANTHER" id="PTHR41328">
    <property type="entry name" value="TERMINASE SMALL SUBUNIT-RELATED"/>
    <property type="match status" value="1"/>
</dbReference>
<gene>
    <name evidence="4" type="ORF">DK843_22575</name>
</gene>
<dbReference type="InterPro" id="IPR052404">
    <property type="entry name" value="SPP1-like_terminase"/>
</dbReference>
<evidence type="ECO:0000313" key="5">
    <source>
        <dbReference type="Proteomes" id="UP000252038"/>
    </source>
</evidence>
<feature type="region of interest" description="Disordered" evidence="3">
    <location>
        <begin position="244"/>
        <end position="269"/>
    </location>
</feature>
<keyword evidence="2" id="KW-0231">Viral genome packaging</keyword>
<dbReference type="PANTHER" id="PTHR41328:SF2">
    <property type="entry name" value="TERMINASE SMALL SUBUNIT"/>
    <property type="match status" value="1"/>
</dbReference>
<dbReference type="RefSeq" id="WP_114074573.1">
    <property type="nucleotide sequence ID" value="NZ_CP029555.1"/>
</dbReference>
<sequence>MARARSDSDPTAELTPLQEGFWRRYTVHFNATQAAIEAGYSPKTAKQQASQLLQHPAIAHRLAAWRRDVREVSEQDRALLIAELWDVALADANDLVELRRNSCRYCHGAGHLYQYTQREWAGVLQQHAKDCEEARADGKELPPLPDPQGGVGFNPKLAPAANCPECHGDGEEQAFFHDTRTLPAGARRLYSGVKITKDGLEVKLQDRAAALEKLMRHYGLYERDNQQQGGGLAESMRELIQAAGLASGGALRPDPGNGRADDGDDDEED</sequence>
<reference evidence="4 5" key="1">
    <citation type="submission" date="2018-05" db="EMBL/GenBank/DDBJ databases">
        <title>Genome sequencing, assembly and analysis of the novel insecticidal bacterium, Chromobacterium phragmitis.</title>
        <authorList>
            <person name="Sparks M.E."/>
            <person name="Blackburn M.B."/>
            <person name="Gundersen-Rindal D.E."/>
        </authorList>
    </citation>
    <scope>NUCLEOTIDE SEQUENCE [LARGE SCALE GENOMIC DNA]</scope>
    <source>
        <strain evidence="4">IIBBL 274-1</strain>
        <plasmid evidence="4 5">unnamed</plasmid>
    </source>
</reference>
<dbReference type="GO" id="GO:0051276">
    <property type="term" value="P:chromosome organization"/>
    <property type="evidence" value="ECO:0007669"/>
    <property type="project" value="InterPro"/>
</dbReference>
<protein>
    <submittedName>
        <fullName evidence="4">Terminase small subunit</fullName>
    </submittedName>
</protein>
<accession>A0A344UPE1</accession>
<keyword evidence="1" id="KW-1188">Viral release from host cell</keyword>
<dbReference type="InterPro" id="IPR038713">
    <property type="entry name" value="Terminase_Gp1_N_sf"/>
</dbReference>
<keyword evidence="4" id="KW-0614">Plasmid</keyword>
<name>A0A344UPE1_9NEIS</name>
<dbReference type="Proteomes" id="UP000252038">
    <property type="component" value="Plasmid unnamed"/>
</dbReference>
<proteinExistence type="predicted"/>
<dbReference type="Pfam" id="PF03592">
    <property type="entry name" value="Terminase_2"/>
    <property type="match status" value="1"/>
</dbReference>
<evidence type="ECO:0000313" key="4">
    <source>
        <dbReference type="EMBL" id="AXE37139.1"/>
    </source>
</evidence>
<dbReference type="AlphaFoldDB" id="A0A344UPE1"/>
<evidence type="ECO:0000256" key="3">
    <source>
        <dbReference type="SAM" id="MobiDB-lite"/>
    </source>
</evidence>
<evidence type="ECO:0000256" key="2">
    <source>
        <dbReference type="ARBA" id="ARBA00023219"/>
    </source>
</evidence>
<evidence type="ECO:0000256" key="1">
    <source>
        <dbReference type="ARBA" id="ARBA00022612"/>
    </source>
</evidence>
<geneLocation type="plasmid" evidence="4 5">
    <name>unnamed</name>
</geneLocation>
<dbReference type="EMBL" id="CP029555">
    <property type="protein sequence ID" value="AXE37139.1"/>
    <property type="molecule type" value="Genomic_DNA"/>
</dbReference>
<dbReference type="Gene3D" id="1.10.10.1400">
    <property type="entry name" value="Terminase, small subunit, N-terminal DNA-binding domain, HTH motif"/>
    <property type="match status" value="1"/>
</dbReference>
<dbReference type="InterPro" id="IPR005335">
    <property type="entry name" value="Terminase_ssu"/>
</dbReference>
<organism evidence="4 5">
    <name type="scientific">Chromobacterium phragmitis</name>
    <dbReference type="NCBI Taxonomy" id="2202141"/>
    <lineage>
        <taxon>Bacteria</taxon>
        <taxon>Pseudomonadati</taxon>
        <taxon>Pseudomonadota</taxon>
        <taxon>Betaproteobacteria</taxon>
        <taxon>Neisseriales</taxon>
        <taxon>Chromobacteriaceae</taxon>
        <taxon>Chromobacterium</taxon>
    </lineage>
</organism>